<dbReference type="PANTHER" id="PTHR47074">
    <property type="entry name" value="BNAC02G40300D PROTEIN"/>
    <property type="match status" value="1"/>
</dbReference>
<evidence type="ECO:0000313" key="3">
    <source>
        <dbReference type="Proteomes" id="UP000541444"/>
    </source>
</evidence>
<sequence>MKEALGMGDNLSTYVKDLWRSAVTNLAHLIWLLRNAAIFNEKKVDNNKIKVTLLALVKEFCCLSQSSMHNTVTDLQIILKLGVSTRARPTPCIKSCRWILPWYEEIKLNCDSSTMENPGKAGLGVIARTQTGDVLRVKTKGMGIMNSLEAECFAIMEVLSWAIERGWKKVWIEADSSTAVMSFNAKEVPWKHRTKWVGMTIFLLPFASHPPGRKGIFQPIKLPRKGVRYRAMKRKTLWDLLVSLLGLKNLWLTILEFLSM</sequence>
<dbReference type="Pfam" id="PF13456">
    <property type="entry name" value="RVT_3"/>
    <property type="match status" value="1"/>
</dbReference>
<organism evidence="2 3">
    <name type="scientific">Kingdonia uniflora</name>
    <dbReference type="NCBI Taxonomy" id="39325"/>
    <lineage>
        <taxon>Eukaryota</taxon>
        <taxon>Viridiplantae</taxon>
        <taxon>Streptophyta</taxon>
        <taxon>Embryophyta</taxon>
        <taxon>Tracheophyta</taxon>
        <taxon>Spermatophyta</taxon>
        <taxon>Magnoliopsida</taxon>
        <taxon>Ranunculales</taxon>
        <taxon>Circaeasteraceae</taxon>
        <taxon>Kingdonia</taxon>
    </lineage>
</organism>
<dbReference type="InterPro" id="IPR052929">
    <property type="entry name" value="RNase_H-like_EbsB-rel"/>
</dbReference>
<dbReference type="InterPro" id="IPR002156">
    <property type="entry name" value="RNaseH_domain"/>
</dbReference>
<proteinExistence type="predicted"/>
<dbReference type="AlphaFoldDB" id="A0A7J7M196"/>
<dbReference type="SUPFAM" id="SSF53098">
    <property type="entry name" value="Ribonuclease H-like"/>
    <property type="match status" value="1"/>
</dbReference>
<reference evidence="2 3" key="1">
    <citation type="journal article" date="2020" name="IScience">
        <title>Genome Sequencing of the Endangered Kingdonia uniflora (Circaeasteraceae, Ranunculales) Reveals Potential Mechanisms of Evolutionary Specialization.</title>
        <authorList>
            <person name="Sun Y."/>
            <person name="Deng T."/>
            <person name="Zhang A."/>
            <person name="Moore M.J."/>
            <person name="Landis J.B."/>
            <person name="Lin N."/>
            <person name="Zhang H."/>
            <person name="Zhang X."/>
            <person name="Huang J."/>
            <person name="Zhang X."/>
            <person name="Sun H."/>
            <person name="Wang H."/>
        </authorList>
    </citation>
    <scope>NUCLEOTIDE SEQUENCE [LARGE SCALE GENOMIC DNA]</scope>
    <source>
        <strain evidence="2">TB1705</strain>
        <tissue evidence="2">Leaf</tissue>
    </source>
</reference>
<dbReference type="GO" id="GO:0003676">
    <property type="term" value="F:nucleic acid binding"/>
    <property type="evidence" value="ECO:0007669"/>
    <property type="project" value="InterPro"/>
</dbReference>
<name>A0A7J7M196_9MAGN</name>
<dbReference type="InterPro" id="IPR012337">
    <property type="entry name" value="RNaseH-like_sf"/>
</dbReference>
<dbReference type="CDD" id="cd06222">
    <property type="entry name" value="RNase_H_like"/>
    <property type="match status" value="1"/>
</dbReference>
<dbReference type="InterPro" id="IPR044730">
    <property type="entry name" value="RNase_H-like_dom_plant"/>
</dbReference>
<dbReference type="GO" id="GO:0004523">
    <property type="term" value="F:RNA-DNA hybrid ribonuclease activity"/>
    <property type="evidence" value="ECO:0007669"/>
    <property type="project" value="InterPro"/>
</dbReference>
<dbReference type="OrthoDB" id="588006at2759"/>
<gene>
    <name evidence="2" type="ORF">GIB67_042600</name>
</gene>
<keyword evidence="3" id="KW-1185">Reference proteome</keyword>
<comment type="caution">
    <text evidence="2">The sequence shown here is derived from an EMBL/GenBank/DDBJ whole genome shotgun (WGS) entry which is preliminary data.</text>
</comment>
<dbReference type="Gene3D" id="3.30.420.10">
    <property type="entry name" value="Ribonuclease H-like superfamily/Ribonuclease H"/>
    <property type="match status" value="1"/>
</dbReference>
<accession>A0A7J7M196</accession>
<evidence type="ECO:0000313" key="2">
    <source>
        <dbReference type="EMBL" id="KAF6148641.1"/>
    </source>
</evidence>
<dbReference type="PANTHER" id="PTHR47074:SF11">
    <property type="entry name" value="REVERSE TRANSCRIPTASE-LIKE PROTEIN"/>
    <property type="match status" value="1"/>
</dbReference>
<feature type="domain" description="RNase H type-1" evidence="1">
    <location>
        <begin position="109"/>
        <end position="188"/>
    </location>
</feature>
<dbReference type="Proteomes" id="UP000541444">
    <property type="component" value="Unassembled WGS sequence"/>
</dbReference>
<protein>
    <recommendedName>
        <fullName evidence="1">RNase H type-1 domain-containing protein</fullName>
    </recommendedName>
</protein>
<dbReference type="EMBL" id="JACGCM010001844">
    <property type="protein sequence ID" value="KAF6148641.1"/>
    <property type="molecule type" value="Genomic_DNA"/>
</dbReference>
<evidence type="ECO:0000259" key="1">
    <source>
        <dbReference type="Pfam" id="PF13456"/>
    </source>
</evidence>
<dbReference type="InterPro" id="IPR036397">
    <property type="entry name" value="RNaseH_sf"/>
</dbReference>